<dbReference type="RefSeq" id="WP_228344262.1">
    <property type="nucleotide sequence ID" value="NZ_CP046056.1"/>
</dbReference>
<reference evidence="2 3" key="1">
    <citation type="submission" date="2019-11" db="EMBL/GenBank/DDBJ databases">
        <title>Venatorbacter sp. nov. a predator of Campylobacter and other Gram-negative bacteria.</title>
        <authorList>
            <person name="Saeedi A."/>
            <person name="Cummings N.J."/>
            <person name="Connerton I.F."/>
            <person name="Connerton P.L."/>
        </authorList>
    </citation>
    <scope>NUCLEOTIDE SEQUENCE [LARGE SCALE GENOMIC DNA]</scope>
    <source>
        <strain evidence="2">XL5</strain>
    </source>
</reference>
<feature type="chain" id="PRO_5040936739" description="Tetratricopeptide repeat protein" evidence="1">
    <location>
        <begin position="24"/>
        <end position="201"/>
    </location>
</feature>
<dbReference type="PROSITE" id="PS51257">
    <property type="entry name" value="PROKAR_LIPOPROTEIN"/>
    <property type="match status" value="1"/>
</dbReference>
<dbReference type="SUPFAM" id="SSF48452">
    <property type="entry name" value="TPR-like"/>
    <property type="match status" value="1"/>
</dbReference>
<proteinExistence type="predicted"/>
<gene>
    <name evidence="2" type="ORF">GJQ55_06915</name>
</gene>
<evidence type="ECO:0000313" key="2">
    <source>
        <dbReference type="EMBL" id="QQD24223.1"/>
    </source>
</evidence>
<feature type="signal peptide" evidence="1">
    <location>
        <begin position="1"/>
        <end position="23"/>
    </location>
</feature>
<dbReference type="InterPro" id="IPR011990">
    <property type="entry name" value="TPR-like_helical_dom_sf"/>
</dbReference>
<name>A0A9X7YNL5_9GAMM</name>
<evidence type="ECO:0000313" key="3">
    <source>
        <dbReference type="Proteomes" id="UP000596074"/>
    </source>
</evidence>
<dbReference type="InterPro" id="IPR019734">
    <property type="entry name" value="TPR_rpt"/>
</dbReference>
<accession>A0A9X7YNL5</accession>
<protein>
    <recommendedName>
        <fullName evidence="4">Tetratricopeptide repeat protein</fullName>
    </recommendedName>
</protein>
<dbReference type="Gene3D" id="1.25.40.10">
    <property type="entry name" value="Tetratricopeptide repeat domain"/>
    <property type="match status" value="1"/>
</dbReference>
<dbReference type="AlphaFoldDB" id="A0A9X7YNL5"/>
<dbReference type="Proteomes" id="UP000596074">
    <property type="component" value="Chromosome"/>
</dbReference>
<dbReference type="SMART" id="SM00028">
    <property type="entry name" value="TPR"/>
    <property type="match status" value="4"/>
</dbReference>
<keyword evidence="1" id="KW-0732">Signal</keyword>
<sequence length="201" mass="22236">MWTLSVKAPALLLLLWLSGCSLLQPAPAPVPEVIDPLTAEIEQRYQQGLALMQQNAWADATAHWQTMLEQGAEFAGIYTNLALAQLQQQDYAAGLAAAEKSRQLDEHYCPAWKTLALLQRHNGDFSAAERSYLTAADCAPEDADIPFNLGILYDLYLQDLDNALQQYQRAQQLAGEDDSTLAMWITDLQRRQSSRVAGEGG</sequence>
<keyword evidence="3" id="KW-1185">Reference proteome</keyword>
<evidence type="ECO:0000256" key="1">
    <source>
        <dbReference type="SAM" id="SignalP"/>
    </source>
</evidence>
<organism evidence="2 3">
    <name type="scientific">Venatoribacter cucullus</name>
    <dbReference type="NCBI Taxonomy" id="2661630"/>
    <lineage>
        <taxon>Bacteria</taxon>
        <taxon>Pseudomonadati</taxon>
        <taxon>Pseudomonadota</taxon>
        <taxon>Gammaproteobacteria</taxon>
        <taxon>Oceanospirillales</taxon>
        <taxon>Oceanospirillaceae</taxon>
        <taxon>Venatoribacter</taxon>
    </lineage>
</organism>
<dbReference type="KEGG" id="vcw:GJQ55_06915"/>
<dbReference type="EMBL" id="CP046056">
    <property type="protein sequence ID" value="QQD24223.1"/>
    <property type="molecule type" value="Genomic_DNA"/>
</dbReference>
<evidence type="ECO:0008006" key="4">
    <source>
        <dbReference type="Google" id="ProtNLM"/>
    </source>
</evidence>